<evidence type="ECO:0000256" key="4">
    <source>
        <dbReference type="ARBA" id="ARBA00023136"/>
    </source>
</evidence>
<protein>
    <submittedName>
        <fullName evidence="7">RND family efflux transporter, MFP subunit</fullName>
    </submittedName>
</protein>
<dbReference type="InterPro" id="IPR058634">
    <property type="entry name" value="AaeA-lik-b-barrel"/>
</dbReference>
<gene>
    <name evidence="7" type="ORF">SAMN04488079_11343</name>
</gene>
<dbReference type="InterPro" id="IPR006143">
    <property type="entry name" value="RND_pump_MFP"/>
</dbReference>
<evidence type="ECO:0000256" key="3">
    <source>
        <dbReference type="ARBA" id="ARBA00022989"/>
    </source>
</evidence>
<evidence type="ECO:0000313" key="7">
    <source>
        <dbReference type="EMBL" id="SFK51604.1"/>
    </source>
</evidence>
<keyword evidence="2" id="KW-0812">Transmembrane</keyword>
<reference evidence="8" key="1">
    <citation type="submission" date="2016-10" db="EMBL/GenBank/DDBJ databases">
        <authorList>
            <person name="Varghese N."/>
            <person name="Submissions S."/>
        </authorList>
    </citation>
    <scope>NUCLEOTIDE SEQUENCE [LARGE SCALE GENOMIC DNA]</scope>
    <source>
        <strain evidence="8">DSM 11578</strain>
    </source>
</reference>
<dbReference type="PANTHER" id="PTHR30367">
    <property type="entry name" value="P-HYDROXYBENZOIC ACID EFFLUX PUMP SUBUNIT AAEA-RELATED"/>
    <property type="match status" value="1"/>
</dbReference>
<proteinExistence type="inferred from homology"/>
<dbReference type="GO" id="GO:0016020">
    <property type="term" value="C:membrane"/>
    <property type="evidence" value="ECO:0007669"/>
    <property type="project" value="InterPro"/>
</dbReference>
<dbReference type="SUPFAM" id="SSF111369">
    <property type="entry name" value="HlyD-like secretion proteins"/>
    <property type="match status" value="1"/>
</dbReference>
<dbReference type="Gene3D" id="2.40.30.170">
    <property type="match status" value="1"/>
</dbReference>
<dbReference type="NCBIfam" id="TIGR01730">
    <property type="entry name" value="RND_mfp"/>
    <property type="match status" value="1"/>
</dbReference>
<feature type="domain" description="p-hydroxybenzoic acid efflux pump subunit AaeA-like beta-barrel" evidence="6">
    <location>
        <begin position="186"/>
        <end position="281"/>
    </location>
</feature>
<evidence type="ECO:0000256" key="1">
    <source>
        <dbReference type="ARBA" id="ARBA00009477"/>
    </source>
</evidence>
<dbReference type="OrthoDB" id="9811754at2"/>
<dbReference type="GO" id="GO:0022857">
    <property type="term" value="F:transmembrane transporter activity"/>
    <property type="evidence" value="ECO:0007669"/>
    <property type="project" value="InterPro"/>
</dbReference>
<keyword evidence="4" id="KW-0472">Membrane</keyword>
<dbReference type="AlphaFoldDB" id="A0A1I4A5K3"/>
<evidence type="ECO:0000256" key="2">
    <source>
        <dbReference type="ARBA" id="ARBA00022692"/>
    </source>
</evidence>
<name>A0A1I4A5K3_9GAMM</name>
<dbReference type="PANTHER" id="PTHR30367:SF12">
    <property type="entry name" value="P-HYDROXYBENZOIC ACID EFFLUX PUMP SUBUNIT AAEA"/>
    <property type="match status" value="1"/>
</dbReference>
<dbReference type="Proteomes" id="UP000198924">
    <property type="component" value="Unassembled WGS sequence"/>
</dbReference>
<comment type="similarity">
    <text evidence="1">Belongs to the membrane fusion protein (MFP) (TC 8.A.1) family.</text>
</comment>
<dbReference type="InterPro" id="IPR058625">
    <property type="entry name" value="MdtA-like_BSH"/>
</dbReference>
<accession>A0A1I4A5K3</accession>
<keyword evidence="3" id="KW-1133">Transmembrane helix</keyword>
<sequence length="299" mass="33477">MKKFISYLITLCFFLAAGFLAYTLWQKYMHSPWTRDGRVRAEIINVAPDVSGIVTEVAVKDNQEVKKGDLLMAVDAERYALAVKNAEAVVANKKTLLEMYQAQAKRRQAMDKRTVSRESKIDADHQSTAALADYHSALAKLNTAKLDLKRTKVYAKTDGYVTNLNVYVGDYAHTGQAMMALIDKHSFWVYGYFEETKLALLKVNDPVDIELLNGQILKGHVDSIARGIYDSDNPESRDLVANVNPTFNWVRLEQRIPVRIALDEIPEQTLLAAGMTCTVIVRNNKADKEPAVTGSMSTN</sequence>
<evidence type="ECO:0000313" key="8">
    <source>
        <dbReference type="Proteomes" id="UP000198924"/>
    </source>
</evidence>
<dbReference type="Gene3D" id="2.40.50.100">
    <property type="match status" value="1"/>
</dbReference>
<feature type="domain" description="Multidrug resistance protein MdtA-like barrel-sandwich hybrid" evidence="5">
    <location>
        <begin position="43"/>
        <end position="182"/>
    </location>
</feature>
<dbReference type="EMBL" id="FOSH01000013">
    <property type="protein sequence ID" value="SFK51604.1"/>
    <property type="molecule type" value="Genomic_DNA"/>
</dbReference>
<evidence type="ECO:0000259" key="5">
    <source>
        <dbReference type="Pfam" id="PF25917"/>
    </source>
</evidence>
<dbReference type="Pfam" id="PF25963">
    <property type="entry name" value="Beta-barrel_AAEA"/>
    <property type="match status" value="1"/>
</dbReference>
<evidence type="ECO:0000259" key="6">
    <source>
        <dbReference type="Pfam" id="PF25963"/>
    </source>
</evidence>
<dbReference type="InterPro" id="IPR050393">
    <property type="entry name" value="MFP_Efflux_Pump"/>
</dbReference>
<organism evidence="7 8">
    <name type="scientific">Methylophaga sulfidovorans</name>
    <dbReference type="NCBI Taxonomy" id="45496"/>
    <lineage>
        <taxon>Bacteria</taxon>
        <taxon>Pseudomonadati</taxon>
        <taxon>Pseudomonadota</taxon>
        <taxon>Gammaproteobacteria</taxon>
        <taxon>Thiotrichales</taxon>
        <taxon>Piscirickettsiaceae</taxon>
        <taxon>Methylophaga</taxon>
    </lineage>
</organism>
<keyword evidence="8" id="KW-1185">Reference proteome</keyword>
<dbReference type="STRING" id="45496.SAMN04488079_11343"/>
<dbReference type="Pfam" id="PF25917">
    <property type="entry name" value="BSH_RND"/>
    <property type="match status" value="1"/>
</dbReference>
<dbReference type="RefSeq" id="WP_091714674.1">
    <property type="nucleotide sequence ID" value="NZ_FOSH01000013.1"/>
</dbReference>